<evidence type="ECO:0000313" key="3">
    <source>
        <dbReference type="EMBL" id="KHT62667.1"/>
    </source>
</evidence>
<feature type="signal peptide" evidence="2">
    <location>
        <begin position="1"/>
        <end position="20"/>
    </location>
</feature>
<dbReference type="AlphaFoldDB" id="A0A0B9H1J0"/>
<evidence type="ECO:0000256" key="1">
    <source>
        <dbReference type="SAM" id="MobiDB-lite"/>
    </source>
</evidence>
<dbReference type="SUPFAM" id="SSF48452">
    <property type="entry name" value="TPR-like"/>
    <property type="match status" value="1"/>
</dbReference>
<dbReference type="Pfam" id="PF14559">
    <property type="entry name" value="TPR_19"/>
    <property type="match status" value="1"/>
</dbReference>
<sequence>MSHNTVITALFLVIPATSWADEPASLQTIQHQWAKCQYDTFNHDNKIKCLQNNITLNQQALTKQPNRTDLKVWLAINKSTLAGADGGLSALSLVKESKVLLEDVIQNDPKVLDGSAFTSLGSLYYQVPGWPISFGDDDKAEELLKQALAINPNGIDPNYFYGDFLARNGRKSEAIAFLKKAQHAAPRPGRPLADQGRQQEVATKLKELQ</sequence>
<reference evidence="3 4" key="1">
    <citation type="submission" date="2014-12" db="EMBL/GenBank/DDBJ databases">
        <title>Genome sequencing of Photobacterium gaetbulicola AD005a.</title>
        <authorList>
            <person name="Adrian T.G.S."/>
            <person name="Chan K.G."/>
        </authorList>
    </citation>
    <scope>NUCLEOTIDE SEQUENCE [LARGE SCALE GENOMIC DNA]</scope>
    <source>
        <strain evidence="3 4">AD005a</strain>
    </source>
</reference>
<gene>
    <name evidence="3" type="ORF">RJ45_16340</name>
</gene>
<evidence type="ECO:0000313" key="4">
    <source>
        <dbReference type="Proteomes" id="UP000031278"/>
    </source>
</evidence>
<feature type="chain" id="PRO_5002141939" evidence="2">
    <location>
        <begin position="21"/>
        <end position="209"/>
    </location>
</feature>
<dbReference type="Proteomes" id="UP000031278">
    <property type="component" value="Unassembled WGS sequence"/>
</dbReference>
<organism evidence="3 4">
    <name type="scientific">Photobacterium gaetbulicola</name>
    <dbReference type="NCBI Taxonomy" id="1295392"/>
    <lineage>
        <taxon>Bacteria</taxon>
        <taxon>Pseudomonadati</taxon>
        <taxon>Pseudomonadota</taxon>
        <taxon>Gammaproteobacteria</taxon>
        <taxon>Vibrionales</taxon>
        <taxon>Vibrionaceae</taxon>
        <taxon>Photobacterium</taxon>
    </lineage>
</organism>
<evidence type="ECO:0000256" key="2">
    <source>
        <dbReference type="SAM" id="SignalP"/>
    </source>
</evidence>
<proteinExistence type="predicted"/>
<name>A0A0B9H1J0_9GAMM</name>
<dbReference type="EMBL" id="JWLZ01000174">
    <property type="protein sequence ID" value="KHT62667.1"/>
    <property type="molecule type" value="Genomic_DNA"/>
</dbReference>
<accession>A0A0B9H1J0</accession>
<protein>
    <submittedName>
        <fullName evidence="3">Uncharacterized protein</fullName>
    </submittedName>
</protein>
<comment type="caution">
    <text evidence="3">The sequence shown here is derived from an EMBL/GenBank/DDBJ whole genome shotgun (WGS) entry which is preliminary data.</text>
</comment>
<keyword evidence="2" id="KW-0732">Signal</keyword>
<dbReference type="Gene3D" id="1.25.40.10">
    <property type="entry name" value="Tetratricopeptide repeat domain"/>
    <property type="match status" value="1"/>
</dbReference>
<dbReference type="InterPro" id="IPR011990">
    <property type="entry name" value="TPR-like_helical_dom_sf"/>
</dbReference>
<dbReference type="RefSeq" id="WP_039464486.1">
    <property type="nucleotide sequence ID" value="NZ_JWLZ01000174.1"/>
</dbReference>
<feature type="region of interest" description="Disordered" evidence="1">
    <location>
        <begin position="182"/>
        <end position="209"/>
    </location>
</feature>